<dbReference type="PANTHER" id="PTHR30061">
    <property type="entry name" value="MALTOSE-BINDING PERIPLASMIC PROTEIN"/>
    <property type="match status" value="1"/>
</dbReference>
<dbReference type="GO" id="GO:1901982">
    <property type="term" value="F:maltose binding"/>
    <property type="evidence" value="ECO:0007669"/>
    <property type="project" value="TreeGrafter"/>
</dbReference>
<evidence type="ECO:0000256" key="4">
    <source>
        <dbReference type="SAM" id="SignalP"/>
    </source>
</evidence>
<dbReference type="PROSITE" id="PS51257">
    <property type="entry name" value="PROKAR_LIPOPROTEIN"/>
    <property type="match status" value="1"/>
</dbReference>
<dbReference type="GO" id="GO:0055052">
    <property type="term" value="C:ATP-binding cassette (ABC) transporter complex, substrate-binding subunit-containing"/>
    <property type="evidence" value="ECO:0007669"/>
    <property type="project" value="TreeGrafter"/>
</dbReference>
<feature type="chain" id="PRO_5020959260" evidence="4">
    <location>
        <begin position="25"/>
        <end position="415"/>
    </location>
</feature>
<dbReference type="GO" id="GO:0042956">
    <property type="term" value="P:maltodextrin transmembrane transport"/>
    <property type="evidence" value="ECO:0007669"/>
    <property type="project" value="TreeGrafter"/>
</dbReference>
<dbReference type="AlphaFoldDB" id="A0A4R7FRB3"/>
<accession>A0A4R7FRB3</accession>
<organism evidence="5 6">
    <name type="scientific">Amnibacterium kyonggiense</name>
    <dbReference type="NCBI Taxonomy" id="595671"/>
    <lineage>
        <taxon>Bacteria</taxon>
        <taxon>Bacillati</taxon>
        <taxon>Actinomycetota</taxon>
        <taxon>Actinomycetes</taxon>
        <taxon>Micrococcales</taxon>
        <taxon>Microbacteriaceae</taxon>
        <taxon>Amnibacterium</taxon>
    </lineage>
</organism>
<protein>
    <submittedName>
        <fullName evidence="5">Multiple sugar transport system substrate-binding protein/arabinogalactan oligomer/maltooligosaccharide transport system substrate-binding protein</fullName>
    </submittedName>
</protein>
<feature type="signal peptide" evidence="4">
    <location>
        <begin position="1"/>
        <end position="24"/>
    </location>
</feature>
<dbReference type="Pfam" id="PF01547">
    <property type="entry name" value="SBP_bac_1"/>
    <property type="match status" value="1"/>
</dbReference>
<evidence type="ECO:0000256" key="1">
    <source>
        <dbReference type="ARBA" id="ARBA00008520"/>
    </source>
</evidence>
<dbReference type="Gene3D" id="3.40.190.10">
    <property type="entry name" value="Periplasmic binding protein-like II"/>
    <property type="match status" value="2"/>
</dbReference>
<dbReference type="PANTHER" id="PTHR30061:SF50">
    <property type="entry name" value="MALTOSE_MALTODEXTRIN-BINDING PERIPLASMIC PROTEIN"/>
    <property type="match status" value="1"/>
</dbReference>
<dbReference type="SUPFAM" id="SSF53850">
    <property type="entry name" value="Periplasmic binding protein-like II"/>
    <property type="match status" value="1"/>
</dbReference>
<dbReference type="OrthoDB" id="2510110at2"/>
<dbReference type="CDD" id="cd14748">
    <property type="entry name" value="PBP2_UgpB"/>
    <property type="match status" value="1"/>
</dbReference>
<reference evidence="5 6" key="1">
    <citation type="submission" date="2019-03" db="EMBL/GenBank/DDBJ databases">
        <title>Genomic Encyclopedia of Archaeal and Bacterial Type Strains, Phase II (KMG-II): from individual species to whole genera.</title>
        <authorList>
            <person name="Goeker M."/>
        </authorList>
    </citation>
    <scope>NUCLEOTIDE SEQUENCE [LARGE SCALE GENOMIC DNA]</scope>
    <source>
        <strain evidence="5 6">DSM 24782</strain>
    </source>
</reference>
<dbReference type="EMBL" id="SOAM01000001">
    <property type="protein sequence ID" value="TDS80323.1"/>
    <property type="molecule type" value="Genomic_DNA"/>
</dbReference>
<evidence type="ECO:0000256" key="3">
    <source>
        <dbReference type="ARBA" id="ARBA00022729"/>
    </source>
</evidence>
<proteinExistence type="inferred from homology"/>
<comment type="caution">
    <text evidence="5">The sequence shown here is derived from an EMBL/GenBank/DDBJ whole genome shotgun (WGS) entry which is preliminary data.</text>
</comment>
<evidence type="ECO:0000313" key="6">
    <source>
        <dbReference type="Proteomes" id="UP000295344"/>
    </source>
</evidence>
<evidence type="ECO:0000313" key="5">
    <source>
        <dbReference type="EMBL" id="TDS80323.1"/>
    </source>
</evidence>
<comment type="similarity">
    <text evidence="1">Belongs to the bacterial solute-binding protein 1 family.</text>
</comment>
<name>A0A4R7FRB3_9MICO</name>
<dbReference type="Proteomes" id="UP000295344">
    <property type="component" value="Unassembled WGS sequence"/>
</dbReference>
<keyword evidence="5" id="KW-0762">Sugar transport</keyword>
<gene>
    <name evidence="5" type="ORF">CLV52_0880</name>
</gene>
<dbReference type="RefSeq" id="WP_133765052.1">
    <property type="nucleotide sequence ID" value="NZ_BAAARP010000001.1"/>
</dbReference>
<keyword evidence="2" id="KW-0813">Transport</keyword>
<dbReference type="GO" id="GO:0015768">
    <property type="term" value="P:maltose transport"/>
    <property type="evidence" value="ECO:0007669"/>
    <property type="project" value="TreeGrafter"/>
</dbReference>
<sequence>MHPRIRTRTRIAAALVSTAATVIALTGCSGGSGTTGDDKATITFQEQFSDAETAQFTKQLAEFEKQHPNITVKLIRDNDASYYDKLTTQIAAGQGPDIARVEPPRASQFIAAGWVQPLGDAGGSAKDYFPASLKSVTKDGQLYGVPVDVSALALYYRTDLFKAAGIDAPPATWDEFEADAKTLTKGDVHGVGLFGGWGGFEFYPWLWQSGAEVVNSDQTKAVFDSPAAVKALTLWADLQKTAMPKGMAAATEDDLKGPFISGKLAMLTSGPWMLPSLKSAGIDGKWAVAPLPEGEQAATVLGGLDLVVLKNSKHADAAKTFVKWLMQDSTQKTWASALGYLPVKTSLYSDPAFKDDSSIATFSTVLQQAKTRPTVAAAGDIDTALGAAVQSALSGSKTPQRALDDAVAASNKALK</sequence>
<keyword evidence="6" id="KW-1185">Reference proteome</keyword>
<dbReference type="InterPro" id="IPR006059">
    <property type="entry name" value="SBP"/>
</dbReference>
<evidence type="ECO:0000256" key="2">
    <source>
        <dbReference type="ARBA" id="ARBA00022448"/>
    </source>
</evidence>
<keyword evidence="3 4" id="KW-0732">Signal</keyword>